<dbReference type="NCBIfam" id="NF008725">
    <property type="entry name" value="PRK11727.1"/>
    <property type="match status" value="1"/>
</dbReference>
<keyword evidence="4 6" id="KW-0808">Transferase</keyword>
<dbReference type="SUPFAM" id="SSF53335">
    <property type="entry name" value="S-adenosyl-L-methionine-dependent methyltransferases"/>
    <property type="match status" value="1"/>
</dbReference>
<keyword evidence="2 6" id="KW-0698">rRNA processing</keyword>
<comment type="function">
    <text evidence="6">Specifically methylates the adenine in position 1618 of 23S rRNA.</text>
</comment>
<reference evidence="8 9" key="1">
    <citation type="submission" date="2019-07" db="EMBL/GenBank/DDBJ databases">
        <title>Reinekea sp. strain SSH23 genome sequencing and assembly.</title>
        <authorList>
            <person name="Kim I."/>
        </authorList>
    </citation>
    <scope>NUCLEOTIDE SEQUENCE [LARGE SCALE GENOMIC DNA]</scope>
    <source>
        <strain evidence="8 9">SSH23</strain>
    </source>
</reference>
<organism evidence="8 9">
    <name type="scientific">Reinekea thalattae</name>
    <dbReference type="NCBI Taxonomy" id="2593301"/>
    <lineage>
        <taxon>Bacteria</taxon>
        <taxon>Pseudomonadati</taxon>
        <taxon>Pseudomonadota</taxon>
        <taxon>Gammaproteobacteria</taxon>
        <taxon>Oceanospirillales</taxon>
        <taxon>Saccharospirillaceae</taxon>
        <taxon>Reinekea</taxon>
    </lineage>
</organism>
<dbReference type="Proteomes" id="UP000321764">
    <property type="component" value="Unassembled WGS sequence"/>
</dbReference>
<protein>
    <recommendedName>
        <fullName evidence="6">Ribosomal RNA large subunit methyltransferase F</fullName>
        <ecNumber evidence="6">2.1.1.181</ecNumber>
    </recommendedName>
    <alternativeName>
        <fullName evidence="6">23S rRNA mA1618 methyltransferase</fullName>
    </alternativeName>
    <alternativeName>
        <fullName evidence="6">rRNA adenine N-6-methyltransferase</fullName>
    </alternativeName>
</protein>
<comment type="caution">
    <text evidence="8">The sequence shown here is derived from an EMBL/GenBank/DDBJ whole genome shotgun (WGS) entry which is preliminary data.</text>
</comment>
<evidence type="ECO:0000313" key="9">
    <source>
        <dbReference type="Proteomes" id="UP000321764"/>
    </source>
</evidence>
<comment type="subcellular location">
    <subcellularLocation>
        <location evidence="6">Cytoplasm</location>
    </subcellularLocation>
</comment>
<evidence type="ECO:0000256" key="1">
    <source>
        <dbReference type="ARBA" id="ARBA00022490"/>
    </source>
</evidence>
<evidence type="ECO:0000256" key="7">
    <source>
        <dbReference type="SAM" id="MobiDB-lite"/>
    </source>
</evidence>
<dbReference type="Pfam" id="PF05971">
    <property type="entry name" value="Methyltransf_10"/>
    <property type="match status" value="1"/>
</dbReference>
<dbReference type="InterPro" id="IPR016909">
    <property type="entry name" value="rRNA_lsu_MeTfrase_F"/>
</dbReference>
<evidence type="ECO:0000256" key="6">
    <source>
        <dbReference type="HAMAP-Rule" id="MF_01848"/>
    </source>
</evidence>
<dbReference type="AlphaFoldDB" id="A0A5C8ZBL2"/>
<dbReference type="CDD" id="cd02440">
    <property type="entry name" value="AdoMet_MTases"/>
    <property type="match status" value="1"/>
</dbReference>
<comment type="catalytic activity">
    <reaction evidence="6">
        <text>adenosine(1618) in 23S rRNA + S-adenosyl-L-methionine = N(6)-methyladenosine(1618) in 23S rRNA + S-adenosyl-L-homocysteine + H(+)</text>
        <dbReference type="Rhea" id="RHEA:16497"/>
        <dbReference type="Rhea" id="RHEA-COMP:10229"/>
        <dbReference type="Rhea" id="RHEA-COMP:10231"/>
        <dbReference type="ChEBI" id="CHEBI:15378"/>
        <dbReference type="ChEBI" id="CHEBI:57856"/>
        <dbReference type="ChEBI" id="CHEBI:59789"/>
        <dbReference type="ChEBI" id="CHEBI:74411"/>
        <dbReference type="ChEBI" id="CHEBI:74449"/>
        <dbReference type="EC" id="2.1.1.181"/>
    </reaction>
</comment>
<dbReference type="RefSeq" id="WP_147713598.1">
    <property type="nucleotide sequence ID" value="NZ_VKAD01000001.1"/>
</dbReference>
<evidence type="ECO:0000256" key="2">
    <source>
        <dbReference type="ARBA" id="ARBA00022552"/>
    </source>
</evidence>
<dbReference type="OrthoDB" id="1115728at2"/>
<name>A0A5C8ZBL2_9GAMM</name>
<keyword evidence="9" id="KW-1185">Reference proteome</keyword>
<sequence>MKPKNSLHVRNLHQGRYDMDMLVATHKELAPFLTVNPKGEKTIDFSNPVAVLELNRALLKHYYRIDYWQIPPGYLCPPIPGRSDYVHYAADLILQSANKKNFKGLNVRVLDIGTGANLIYPIVASQLYGWHVVASEVDPQSIECAATIVANNDDLASRVQLRSQSDPASIFAGVIQGDDYFQLTLCNPPFFKSKDEAAKARQRKNNNLARNAQGRGQRDQLDKASGNFGGSASELYCQGGELKFVSNMISESVNFAQQVGWFSSLISNGKHVSTLIKQLQKAGAVEHQVIEMSQGQKNSRLLAWTFKTPKSLKQLMTL</sequence>
<proteinExistence type="inferred from homology"/>
<dbReference type="PANTHER" id="PTHR13393:SF0">
    <property type="entry name" value="RNA N6-ADENOSINE-METHYLTRANSFERASE METTL16"/>
    <property type="match status" value="1"/>
</dbReference>
<comment type="similarity">
    <text evidence="6">Belongs to the methyltransferase superfamily. METTL16/RlmF family.</text>
</comment>
<keyword evidence="3 6" id="KW-0489">Methyltransferase</keyword>
<dbReference type="Gene3D" id="3.40.50.150">
    <property type="entry name" value="Vaccinia Virus protein VP39"/>
    <property type="match status" value="1"/>
</dbReference>
<keyword evidence="1 6" id="KW-0963">Cytoplasm</keyword>
<dbReference type="HAMAP" id="MF_01848">
    <property type="entry name" value="23SrRNA_methyltr_F"/>
    <property type="match status" value="1"/>
</dbReference>
<dbReference type="EC" id="2.1.1.181" evidence="6"/>
<accession>A0A5C8ZBL2</accession>
<gene>
    <name evidence="6 8" type="primary">rlmF</name>
    <name evidence="8" type="ORF">FME95_06595</name>
</gene>
<dbReference type="InterPro" id="IPR029063">
    <property type="entry name" value="SAM-dependent_MTases_sf"/>
</dbReference>
<evidence type="ECO:0000313" key="8">
    <source>
        <dbReference type="EMBL" id="TXR54200.1"/>
    </source>
</evidence>
<dbReference type="PIRSF" id="PIRSF029038">
    <property type="entry name" value="Mtase_YbiN_prd"/>
    <property type="match status" value="1"/>
</dbReference>
<evidence type="ECO:0000256" key="4">
    <source>
        <dbReference type="ARBA" id="ARBA00022679"/>
    </source>
</evidence>
<dbReference type="EMBL" id="VKAD01000001">
    <property type="protein sequence ID" value="TXR54200.1"/>
    <property type="molecule type" value="Genomic_DNA"/>
</dbReference>
<dbReference type="GO" id="GO:0005737">
    <property type="term" value="C:cytoplasm"/>
    <property type="evidence" value="ECO:0007669"/>
    <property type="project" value="UniProtKB-SubCell"/>
</dbReference>
<dbReference type="GO" id="GO:0070475">
    <property type="term" value="P:rRNA base methylation"/>
    <property type="evidence" value="ECO:0007669"/>
    <property type="project" value="TreeGrafter"/>
</dbReference>
<evidence type="ECO:0000256" key="5">
    <source>
        <dbReference type="ARBA" id="ARBA00022691"/>
    </source>
</evidence>
<keyword evidence="5 6" id="KW-0949">S-adenosyl-L-methionine</keyword>
<dbReference type="GO" id="GO:0052907">
    <property type="term" value="F:23S rRNA (adenine(1618)-N(6))-methyltransferase activity"/>
    <property type="evidence" value="ECO:0007669"/>
    <property type="project" value="UniProtKB-EC"/>
</dbReference>
<evidence type="ECO:0000256" key="3">
    <source>
        <dbReference type="ARBA" id="ARBA00022603"/>
    </source>
</evidence>
<feature type="region of interest" description="Disordered" evidence="7">
    <location>
        <begin position="201"/>
        <end position="224"/>
    </location>
</feature>
<dbReference type="InterPro" id="IPR010286">
    <property type="entry name" value="METTL16/RlmF"/>
</dbReference>
<dbReference type="PANTHER" id="PTHR13393">
    <property type="entry name" value="SAM-DEPENDENT METHYLTRANSFERASE"/>
    <property type="match status" value="1"/>
</dbReference>